<evidence type="ECO:0000256" key="5">
    <source>
        <dbReference type="ARBA" id="ARBA00022519"/>
    </source>
</evidence>
<protein>
    <submittedName>
        <fullName evidence="12">Energy transducer TonB</fullName>
    </submittedName>
</protein>
<keyword evidence="13" id="KW-1185">Reference proteome</keyword>
<dbReference type="NCBIfam" id="TIGR01352">
    <property type="entry name" value="tonB_Cterm"/>
    <property type="match status" value="1"/>
</dbReference>
<keyword evidence="9 10" id="KW-0472">Membrane</keyword>
<evidence type="ECO:0000256" key="9">
    <source>
        <dbReference type="ARBA" id="ARBA00023136"/>
    </source>
</evidence>
<evidence type="ECO:0000313" key="12">
    <source>
        <dbReference type="EMBL" id="MCF1750729.1"/>
    </source>
</evidence>
<dbReference type="InterPro" id="IPR037682">
    <property type="entry name" value="TonB_C"/>
</dbReference>
<evidence type="ECO:0000256" key="4">
    <source>
        <dbReference type="ARBA" id="ARBA00022475"/>
    </source>
</evidence>
<evidence type="ECO:0000256" key="1">
    <source>
        <dbReference type="ARBA" id="ARBA00004383"/>
    </source>
</evidence>
<keyword evidence="4" id="KW-1003">Cell membrane</keyword>
<organism evidence="12 13">
    <name type="scientific">Mariniradius sediminis</name>
    <dbReference type="NCBI Taxonomy" id="2909237"/>
    <lineage>
        <taxon>Bacteria</taxon>
        <taxon>Pseudomonadati</taxon>
        <taxon>Bacteroidota</taxon>
        <taxon>Cytophagia</taxon>
        <taxon>Cytophagales</taxon>
        <taxon>Cyclobacteriaceae</taxon>
        <taxon>Mariniradius</taxon>
    </lineage>
</organism>
<comment type="similarity">
    <text evidence="2">Belongs to the TonB family.</text>
</comment>
<evidence type="ECO:0000256" key="3">
    <source>
        <dbReference type="ARBA" id="ARBA00022448"/>
    </source>
</evidence>
<dbReference type="InterPro" id="IPR006260">
    <property type="entry name" value="TonB/TolA_C"/>
</dbReference>
<evidence type="ECO:0000256" key="10">
    <source>
        <dbReference type="SAM" id="Phobius"/>
    </source>
</evidence>
<dbReference type="InterPro" id="IPR051045">
    <property type="entry name" value="TonB-dependent_transducer"/>
</dbReference>
<proteinExistence type="inferred from homology"/>
<dbReference type="EMBL" id="JAKEVZ010000004">
    <property type="protein sequence ID" value="MCF1750729.1"/>
    <property type="molecule type" value="Genomic_DNA"/>
</dbReference>
<keyword evidence="6 10" id="KW-0812">Transmembrane</keyword>
<feature type="domain" description="TonB C-terminal" evidence="11">
    <location>
        <begin position="132"/>
        <end position="222"/>
    </location>
</feature>
<dbReference type="Proteomes" id="UP001201449">
    <property type="component" value="Unassembled WGS sequence"/>
</dbReference>
<dbReference type="SUPFAM" id="SSF74653">
    <property type="entry name" value="TolA/TonB C-terminal domain"/>
    <property type="match status" value="1"/>
</dbReference>
<dbReference type="PANTHER" id="PTHR33446:SF2">
    <property type="entry name" value="PROTEIN TONB"/>
    <property type="match status" value="1"/>
</dbReference>
<evidence type="ECO:0000256" key="7">
    <source>
        <dbReference type="ARBA" id="ARBA00022927"/>
    </source>
</evidence>
<accession>A0ABS9BRP7</accession>
<reference evidence="12 13" key="1">
    <citation type="submission" date="2022-01" db="EMBL/GenBank/DDBJ databases">
        <title>Mariniradius saccharolyticus sp. nov., isolated from sediment of a river.</title>
        <authorList>
            <person name="Liu H."/>
        </authorList>
    </citation>
    <scope>NUCLEOTIDE SEQUENCE [LARGE SCALE GENOMIC DNA]</scope>
    <source>
        <strain evidence="12 13">RY-2</strain>
    </source>
</reference>
<comment type="caution">
    <text evidence="12">The sequence shown here is derived from an EMBL/GenBank/DDBJ whole genome shotgun (WGS) entry which is preliminary data.</text>
</comment>
<dbReference type="RefSeq" id="WP_234860801.1">
    <property type="nucleotide sequence ID" value="NZ_JAKEVZ010000004.1"/>
</dbReference>
<dbReference type="PROSITE" id="PS52015">
    <property type="entry name" value="TONB_CTD"/>
    <property type="match status" value="1"/>
</dbReference>
<evidence type="ECO:0000256" key="8">
    <source>
        <dbReference type="ARBA" id="ARBA00022989"/>
    </source>
</evidence>
<gene>
    <name evidence="12" type="ORF">L0U89_06570</name>
</gene>
<keyword evidence="7" id="KW-0653">Protein transport</keyword>
<keyword evidence="3" id="KW-0813">Transport</keyword>
<keyword evidence="5" id="KW-0997">Cell inner membrane</keyword>
<evidence type="ECO:0000256" key="6">
    <source>
        <dbReference type="ARBA" id="ARBA00022692"/>
    </source>
</evidence>
<dbReference type="Gene3D" id="3.30.1150.10">
    <property type="match status" value="1"/>
</dbReference>
<evidence type="ECO:0000256" key="2">
    <source>
        <dbReference type="ARBA" id="ARBA00006555"/>
    </source>
</evidence>
<keyword evidence="8 10" id="KW-1133">Transmembrane helix</keyword>
<name>A0ABS9BRP7_9BACT</name>
<dbReference type="PANTHER" id="PTHR33446">
    <property type="entry name" value="PROTEIN TONB-RELATED"/>
    <property type="match status" value="1"/>
</dbReference>
<dbReference type="Pfam" id="PF03544">
    <property type="entry name" value="TonB_C"/>
    <property type="match status" value="1"/>
</dbReference>
<evidence type="ECO:0000313" key="13">
    <source>
        <dbReference type="Proteomes" id="UP001201449"/>
    </source>
</evidence>
<evidence type="ECO:0000259" key="11">
    <source>
        <dbReference type="PROSITE" id="PS52015"/>
    </source>
</evidence>
<sequence>METKKNPGLDLEKRRGFFFNFSLMLSVAMVLLAFEWKQARGSENHLTIVDIPGWDEIPIDIPITIQDPPPPKIIAPIITPIEDDVLVDKLPEVIFQPEVEDLPEPTILEGPPVIEIAEEVVDFSDVMPEPVGGMSEWNDYLSKNLKYPSTARRMGIEGTVYVSFVVEKSGEISNVQLLRGIGGGCDEEAIRVIEDAPIWKPGYQRGRPVKVRMRVPIRFKLQ</sequence>
<comment type="subcellular location">
    <subcellularLocation>
        <location evidence="1">Cell inner membrane</location>
        <topology evidence="1">Single-pass membrane protein</topology>
        <orientation evidence="1">Periplasmic side</orientation>
    </subcellularLocation>
</comment>
<feature type="transmembrane region" description="Helical" evidence="10">
    <location>
        <begin position="16"/>
        <end position="34"/>
    </location>
</feature>